<evidence type="ECO:0000256" key="7">
    <source>
        <dbReference type="ARBA" id="ARBA00035257"/>
    </source>
</evidence>
<evidence type="ECO:0000259" key="11">
    <source>
        <dbReference type="PROSITE" id="PS50823"/>
    </source>
</evidence>
<dbReference type="OMA" id="KTNPIGN"/>
<comment type="similarity">
    <text evidence="1 8 9">Belongs to the universal ribosomal protein uS3 family.</text>
</comment>
<evidence type="ECO:0000256" key="2">
    <source>
        <dbReference type="ARBA" id="ARBA00022730"/>
    </source>
</evidence>
<keyword evidence="4 8" id="KW-0689">Ribosomal protein</keyword>
<comment type="subunit">
    <text evidence="8">Part of the 30S ribosomal subunit. Forms a tight complex with proteins S10 and S14.</text>
</comment>
<dbReference type="CDD" id="cd02412">
    <property type="entry name" value="KH-II_30S_S3"/>
    <property type="match status" value="1"/>
</dbReference>
<dbReference type="InterPro" id="IPR005704">
    <property type="entry name" value="Ribosomal_uS3_bac-typ"/>
</dbReference>
<protein>
    <recommendedName>
        <fullName evidence="7 8">Small ribosomal subunit protein uS3</fullName>
    </recommendedName>
</protein>
<dbReference type="GO" id="GO:0006412">
    <property type="term" value="P:translation"/>
    <property type="evidence" value="ECO:0007669"/>
    <property type="project" value="UniProtKB-UniRule"/>
</dbReference>
<feature type="domain" description="KH type-2" evidence="11">
    <location>
        <begin position="54"/>
        <end position="122"/>
    </location>
</feature>
<dbReference type="InterPro" id="IPR004087">
    <property type="entry name" value="KH_dom"/>
</dbReference>
<dbReference type="SUPFAM" id="SSF54821">
    <property type="entry name" value="Ribosomal protein S3 C-terminal domain"/>
    <property type="match status" value="1"/>
</dbReference>
<dbReference type="InterPro" id="IPR015946">
    <property type="entry name" value="KH_dom-like_a/b"/>
</dbReference>
<evidence type="ECO:0000256" key="6">
    <source>
        <dbReference type="ARBA" id="ARBA00024998"/>
    </source>
</evidence>
<dbReference type="InterPro" id="IPR018280">
    <property type="entry name" value="Ribosomal_uS3_CS"/>
</dbReference>
<dbReference type="PROSITE" id="PS50823">
    <property type="entry name" value="KH_TYPE_2"/>
    <property type="match status" value="1"/>
</dbReference>
<dbReference type="GO" id="GO:0003735">
    <property type="term" value="F:structural constituent of ribosome"/>
    <property type="evidence" value="ECO:0007669"/>
    <property type="project" value="InterPro"/>
</dbReference>
<dbReference type="AlphaFoldDB" id="A0A7C1FFP8"/>
<gene>
    <name evidence="8" type="primary">rpsC</name>
    <name evidence="12" type="ORF">ENQ20_03370</name>
</gene>
<dbReference type="SUPFAM" id="SSF54814">
    <property type="entry name" value="Prokaryotic type KH domain (KH-domain type II)"/>
    <property type="match status" value="1"/>
</dbReference>
<accession>A0A7C1FFP8</accession>
<evidence type="ECO:0000256" key="4">
    <source>
        <dbReference type="ARBA" id="ARBA00022980"/>
    </source>
</evidence>
<dbReference type="Gene3D" id="3.30.1140.32">
    <property type="entry name" value="Ribosomal protein S3, C-terminal domain"/>
    <property type="match status" value="1"/>
</dbReference>
<dbReference type="InterPro" id="IPR001351">
    <property type="entry name" value="Ribosomal_uS3_C"/>
</dbReference>
<dbReference type="SMART" id="SM00322">
    <property type="entry name" value="KH"/>
    <property type="match status" value="1"/>
</dbReference>
<comment type="function">
    <text evidence="6 8">Binds the lower part of the 30S subunit head. Binds mRNA in the 70S ribosome, positioning it for translation.</text>
</comment>
<evidence type="ECO:0000256" key="5">
    <source>
        <dbReference type="ARBA" id="ARBA00023274"/>
    </source>
</evidence>
<dbReference type="InterPro" id="IPR057258">
    <property type="entry name" value="Ribosomal_uS3"/>
</dbReference>
<dbReference type="GO" id="GO:0003729">
    <property type="term" value="F:mRNA binding"/>
    <property type="evidence" value="ECO:0007669"/>
    <property type="project" value="UniProtKB-UniRule"/>
</dbReference>
<sequence length="237" mass="26758">MGRKVHPIGFRLGIIKEHKSRWFATGRQYTDQVTEDRQIRALVYETLNKEERGGRESRQATKNKAGISNIDIERQPNQVHIIIDTARPGVIIGRKGASVNQLRQQLQELTQKKVKIDVREITKPELDARLVAESIAEQIERRVSWKRAMKQAAQKTMRAGAQGIMITVSGRLGGSDMGRVDSLREGRIPRHTLRADIDYGTAEANTTFGVIGVKVWIYLGEVMPGQEYHAKYLATES</sequence>
<dbReference type="InterPro" id="IPR036419">
    <property type="entry name" value="Ribosomal_S3_C_sf"/>
</dbReference>
<dbReference type="Pfam" id="PF07650">
    <property type="entry name" value="KH_2"/>
    <property type="match status" value="1"/>
</dbReference>
<keyword evidence="3 8" id="KW-0694">RNA-binding</keyword>
<dbReference type="HAMAP" id="MF_01309_B">
    <property type="entry name" value="Ribosomal_uS3_B"/>
    <property type="match status" value="1"/>
</dbReference>
<evidence type="ECO:0000256" key="8">
    <source>
        <dbReference type="HAMAP-Rule" id="MF_01309"/>
    </source>
</evidence>
<dbReference type="FunFam" id="3.30.300.20:FF:000001">
    <property type="entry name" value="30S ribosomal protein S3"/>
    <property type="match status" value="1"/>
</dbReference>
<dbReference type="PANTHER" id="PTHR11760:SF19">
    <property type="entry name" value="SMALL RIBOSOMAL SUBUNIT PROTEIN US3C"/>
    <property type="match status" value="1"/>
</dbReference>
<keyword evidence="2 8" id="KW-0699">rRNA-binding</keyword>
<evidence type="ECO:0000256" key="1">
    <source>
        <dbReference type="ARBA" id="ARBA00010761"/>
    </source>
</evidence>
<evidence type="ECO:0000256" key="9">
    <source>
        <dbReference type="RuleBase" id="RU003624"/>
    </source>
</evidence>
<evidence type="ECO:0000256" key="3">
    <source>
        <dbReference type="ARBA" id="ARBA00022884"/>
    </source>
</evidence>
<dbReference type="PROSITE" id="PS50084">
    <property type="entry name" value="KH_TYPE_1"/>
    <property type="match status" value="1"/>
</dbReference>
<dbReference type="PROSITE" id="PS00548">
    <property type="entry name" value="RIBOSOMAL_S3"/>
    <property type="match status" value="1"/>
</dbReference>
<dbReference type="PANTHER" id="PTHR11760">
    <property type="entry name" value="30S/40S RIBOSOMAL PROTEIN S3"/>
    <property type="match status" value="1"/>
</dbReference>
<name>A0A7C1FFP8_9CHLR</name>
<keyword evidence="5 8" id="KW-0687">Ribonucleoprotein</keyword>
<dbReference type="GO" id="GO:0022627">
    <property type="term" value="C:cytosolic small ribosomal subunit"/>
    <property type="evidence" value="ECO:0007669"/>
    <property type="project" value="TreeGrafter"/>
</dbReference>
<dbReference type="InterPro" id="IPR004044">
    <property type="entry name" value="KH_dom_type_2"/>
</dbReference>
<proteinExistence type="inferred from homology"/>
<dbReference type="Gene3D" id="3.30.300.20">
    <property type="match status" value="1"/>
</dbReference>
<evidence type="ECO:0000313" key="12">
    <source>
        <dbReference type="EMBL" id="HDX30516.1"/>
    </source>
</evidence>
<organism evidence="12">
    <name type="scientific">Caldilinea aerophila</name>
    <dbReference type="NCBI Taxonomy" id="133453"/>
    <lineage>
        <taxon>Bacteria</taxon>
        <taxon>Bacillati</taxon>
        <taxon>Chloroflexota</taxon>
        <taxon>Caldilineae</taxon>
        <taxon>Caldilineales</taxon>
        <taxon>Caldilineaceae</taxon>
        <taxon>Caldilinea</taxon>
    </lineage>
</organism>
<dbReference type="Pfam" id="PF00189">
    <property type="entry name" value="Ribosomal_S3_C"/>
    <property type="match status" value="1"/>
</dbReference>
<dbReference type="InterPro" id="IPR009019">
    <property type="entry name" value="KH_sf_prok-type"/>
</dbReference>
<reference evidence="12" key="1">
    <citation type="journal article" date="2020" name="mSystems">
        <title>Genome- and Community-Level Interaction Insights into Carbon Utilization and Element Cycling Functions of Hydrothermarchaeota in Hydrothermal Sediment.</title>
        <authorList>
            <person name="Zhou Z."/>
            <person name="Liu Y."/>
            <person name="Xu W."/>
            <person name="Pan J."/>
            <person name="Luo Z.H."/>
            <person name="Li M."/>
        </authorList>
    </citation>
    <scope>NUCLEOTIDE SEQUENCE [LARGE SCALE GENOMIC DNA]</scope>
    <source>
        <strain evidence="12">SpSt-289</strain>
    </source>
</reference>
<feature type="coiled-coil region" evidence="10">
    <location>
        <begin position="92"/>
        <end position="119"/>
    </location>
</feature>
<comment type="caution">
    <text evidence="12">The sequence shown here is derived from an EMBL/GenBank/DDBJ whole genome shotgun (WGS) entry which is preliminary data.</text>
</comment>
<evidence type="ECO:0000256" key="10">
    <source>
        <dbReference type="SAM" id="Coils"/>
    </source>
</evidence>
<keyword evidence="10" id="KW-0175">Coiled coil</keyword>
<dbReference type="GO" id="GO:0019843">
    <property type="term" value="F:rRNA binding"/>
    <property type="evidence" value="ECO:0007669"/>
    <property type="project" value="UniProtKB-UniRule"/>
</dbReference>
<dbReference type="EMBL" id="DSMG01000041">
    <property type="protein sequence ID" value="HDX30516.1"/>
    <property type="molecule type" value="Genomic_DNA"/>
</dbReference>
<dbReference type="NCBIfam" id="TIGR01009">
    <property type="entry name" value="rpsC_bact"/>
    <property type="match status" value="1"/>
</dbReference>